<dbReference type="PANTHER" id="PTHR30055">
    <property type="entry name" value="HTH-TYPE TRANSCRIPTIONAL REGULATOR RUTR"/>
    <property type="match status" value="1"/>
</dbReference>
<feature type="domain" description="HTH tetR-type" evidence="3">
    <location>
        <begin position="1"/>
        <end position="61"/>
    </location>
</feature>
<evidence type="ECO:0000313" key="4">
    <source>
        <dbReference type="EMBL" id="MBH0776797.1"/>
    </source>
</evidence>
<dbReference type="InterPro" id="IPR050109">
    <property type="entry name" value="HTH-type_TetR-like_transc_reg"/>
</dbReference>
<dbReference type="SUPFAM" id="SSF48498">
    <property type="entry name" value="Tetracyclin repressor-like, C-terminal domain"/>
    <property type="match status" value="1"/>
</dbReference>
<dbReference type="GO" id="GO:0003700">
    <property type="term" value="F:DNA-binding transcription factor activity"/>
    <property type="evidence" value="ECO:0007669"/>
    <property type="project" value="TreeGrafter"/>
</dbReference>
<evidence type="ECO:0000313" key="5">
    <source>
        <dbReference type="Proteomes" id="UP000655751"/>
    </source>
</evidence>
<evidence type="ECO:0000259" key="3">
    <source>
        <dbReference type="PROSITE" id="PS50977"/>
    </source>
</evidence>
<dbReference type="InterPro" id="IPR001647">
    <property type="entry name" value="HTH_TetR"/>
</dbReference>
<dbReference type="InterPro" id="IPR023772">
    <property type="entry name" value="DNA-bd_HTH_TetR-type_CS"/>
</dbReference>
<keyword evidence="5" id="KW-1185">Reference proteome</keyword>
<protein>
    <submittedName>
        <fullName evidence="4">TetR/AcrR family transcriptional regulator</fullName>
    </submittedName>
</protein>
<dbReference type="PRINTS" id="PR00455">
    <property type="entry name" value="HTHTETR"/>
</dbReference>
<accession>A0A931N2J7</accession>
<organism evidence="4 5">
    <name type="scientific">Nocardia bovistercoris</name>
    <dbReference type="NCBI Taxonomy" id="2785916"/>
    <lineage>
        <taxon>Bacteria</taxon>
        <taxon>Bacillati</taxon>
        <taxon>Actinomycetota</taxon>
        <taxon>Actinomycetes</taxon>
        <taxon>Mycobacteriales</taxon>
        <taxon>Nocardiaceae</taxon>
        <taxon>Nocardia</taxon>
    </lineage>
</organism>
<dbReference type="AlphaFoldDB" id="A0A931N2J7"/>
<dbReference type="Proteomes" id="UP000655751">
    <property type="component" value="Unassembled WGS sequence"/>
</dbReference>
<gene>
    <name evidence="4" type="ORF">IT779_10925</name>
</gene>
<dbReference type="PANTHER" id="PTHR30055:SF187">
    <property type="entry name" value="TRANSCRIPTIONAL REGULATORY PROTEIN"/>
    <property type="match status" value="1"/>
</dbReference>
<evidence type="ECO:0000256" key="2">
    <source>
        <dbReference type="PROSITE-ProRule" id="PRU00335"/>
    </source>
</evidence>
<evidence type="ECO:0000256" key="1">
    <source>
        <dbReference type="ARBA" id="ARBA00023125"/>
    </source>
</evidence>
<dbReference type="PROSITE" id="PS50977">
    <property type="entry name" value="HTH_TETR_2"/>
    <property type="match status" value="1"/>
</dbReference>
<dbReference type="EMBL" id="JADMLG010000003">
    <property type="protein sequence ID" value="MBH0776797.1"/>
    <property type="molecule type" value="Genomic_DNA"/>
</dbReference>
<comment type="caution">
    <text evidence="4">The sequence shown here is derived from an EMBL/GenBank/DDBJ whole genome shotgun (WGS) entry which is preliminary data.</text>
</comment>
<keyword evidence="1 2" id="KW-0238">DNA-binding</keyword>
<dbReference type="Gene3D" id="1.10.357.10">
    <property type="entry name" value="Tetracycline Repressor, domain 2"/>
    <property type="match status" value="1"/>
</dbReference>
<proteinExistence type="predicted"/>
<dbReference type="RefSeq" id="WP_196149106.1">
    <property type="nucleotide sequence ID" value="NZ_JADMLG010000003.1"/>
</dbReference>
<feature type="DNA-binding region" description="H-T-H motif" evidence="2">
    <location>
        <begin position="24"/>
        <end position="43"/>
    </location>
</feature>
<dbReference type="SUPFAM" id="SSF46689">
    <property type="entry name" value="Homeodomain-like"/>
    <property type="match status" value="1"/>
</dbReference>
<dbReference type="InterPro" id="IPR009057">
    <property type="entry name" value="Homeodomain-like_sf"/>
</dbReference>
<sequence>MGVRDEVLRAALDCFTTEGYERTTIARIRERSGVSNGALFHHFPTKEAIAGALYVESIRSIQDGYRRVLERGPSTPREAIGGVIEQHLSWVERNPARARFLYAQGRLDWSTAAGDELRAMNTEVGGAYREFLTPFVERGTVRELPMTVLVAVITGPAHAVAQQWLAGQIPGSATAYLDELVDAAVAAVAVDPGPRRSTPARPVSGRVRIQLLDEAGAVLADGEAVTPLYGH</sequence>
<dbReference type="PROSITE" id="PS01081">
    <property type="entry name" value="HTH_TETR_1"/>
    <property type="match status" value="1"/>
</dbReference>
<reference evidence="4" key="1">
    <citation type="submission" date="2020-11" db="EMBL/GenBank/DDBJ databases">
        <title>Nocardia NEAU-351.nov., a novel actinomycete isolated from the cow dung.</title>
        <authorList>
            <person name="Zhang X."/>
        </authorList>
    </citation>
    <scope>NUCLEOTIDE SEQUENCE</scope>
    <source>
        <strain evidence="4">NEAU-351</strain>
    </source>
</reference>
<dbReference type="InterPro" id="IPR036271">
    <property type="entry name" value="Tet_transcr_reg_TetR-rel_C_sf"/>
</dbReference>
<dbReference type="GO" id="GO:0000976">
    <property type="term" value="F:transcription cis-regulatory region binding"/>
    <property type="evidence" value="ECO:0007669"/>
    <property type="project" value="TreeGrafter"/>
</dbReference>
<dbReference type="Pfam" id="PF00440">
    <property type="entry name" value="TetR_N"/>
    <property type="match status" value="1"/>
</dbReference>
<name>A0A931N2J7_9NOCA</name>